<dbReference type="RefSeq" id="WP_089885000.1">
    <property type="nucleotide sequence ID" value="NZ_FNPF01000016.1"/>
</dbReference>
<dbReference type="AlphaFoldDB" id="A0A1H3MCR9"/>
<name>A0A1H3MCR9_9RHOB</name>
<dbReference type="PANTHER" id="PTHR40660:SF1">
    <property type="entry name" value="5'-PHOSPHATE OXIDASE PUTATIVE DOMAIN-CONTAINING PROTEIN-RELATED"/>
    <property type="match status" value="1"/>
</dbReference>
<dbReference type="STRING" id="321339.SAMN05444340_11699"/>
<evidence type="ECO:0000313" key="2">
    <source>
        <dbReference type="EMBL" id="SDY74522.1"/>
    </source>
</evidence>
<dbReference type="InterPro" id="IPR003018">
    <property type="entry name" value="GAF"/>
</dbReference>
<dbReference type="EMBL" id="FNPF01000016">
    <property type="protein sequence ID" value="SDY74522.1"/>
    <property type="molecule type" value="Genomic_DNA"/>
</dbReference>
<dbReference type="OrthoDB" id="329702at2"/>
<dbReference type="PANTHER" id="PTHR40660">
    <property type="entry name" value="5'-PHOSPHATE OXIDASE PUTATIVE DOMAIN-CONTAINING PROTEIN-RELATED"/>
    <property type="match status" value="1"/>
</dbReference>
<protein>
    <submittedName>
        <fullName evidence="2">GAF domain-containing protein</fullName>
    </submittedName>
</protein>
<reference evidence="2 3" key="1">
    <citation type="submission" date="2016-10" db="EMBL/GenBank/DDBJ databases">
        <authorList>
            <person name="de Groot N.N."/>
        </authorList>
    </citation>
    <scope>NUCLEOTIDE SEQUENCE [LARGE SCALE GENOMIC DNA]</scope>
    <source>
        <strain evidence="2 3">DSM 26880</strain>
    </source>
</reference>
<accession>A0A1H3MCR9</accession>
<dbReference type="SUPFAM" id="SSF50475">
    <property type="entry name" value="FMN-binding split barrel"/>
    <property type="match status" value="1"/>
</dbReference>
<proteinExistence type="predicted"/>
<dbReference type="Gene3D" id="3.30.450.40">
    <property type="match status" value="1"/>
</dbReference>
<gene>
    <name evidence="2" type="ORF">SAMN05444340_11699</name>
</gene>
<evidence type="ECO:0000259" key="1">
    <source>
        <dbReference type="SMART" id="SM00065"/>
    </source>
</evidence>
<dbReference type="SUPFAM" id="SSF55781">
    <property type="entry name" value="GAF domain-like"/>
    <property type="match status" value="1"/>
</dbReference>
<sequence length="451" mass="48930">MSAVDLRALRGSMEGFCASTLCTCDEEGLPNASMISQVHWVNEDHVALSYQFFNKTRRNLLATRQACVQLFDPSTLAIHRLDLDYVETRTSGPLFETMKAKLAGIASHHGLEKVFRLLGADVFRVVAVEQVQPPSAPPACRSVSLLTAVRACVDDLARCRDFDDLADAVLDGMVRHLGISNAILLMAECDGRLFALGSRGYAVSGIGAEILPGEGVIGIASREGVPIRIGHMSAEYRYGAALGAAARSAGLIAEEPPGVPFPGLGTPHSQIAVPVMAAGRVLGVLFAESDEVMRFDHECEDALLLVATHLGAMMALLREEDAEETPPAHVPAVLPGGGVTVRRYPRDDSLFIGHDYLIKGVAGAILWRLLREHTTTGRTDFTTRELRLDQSLKLPDHAENLDARLVLLRRRLEERGACLQIEKTGRGLFRLVCRCRITLEEVGKADAIEVA</sequence>
<dbReference type="Gene3D" id="2.30.110.10">
    <property type="entry name" value="Electron Transport, Fmn-binding Protein, Chain A"/>
    <property type="match status" value="1"/>
</dbReference>
<dbReference type="Pfam" id="PF13185">
    <property type="entry name" value="GAF_2"/>
    <property type="match status" value="1"/>
</dbReference>
<dbReference type="Proteomes" id="UP000199286">
    <property type="component" value="Unassembled WGS sequence"/>
</dbReference>
<organism evidence="2 3">
    <name type="scientific">Citreimonas salinaria</name>
    <dbReference type="NCBI Taxonomy" id="321339"/>
    <lineage>
        <taxon>Bacteria</taxon>
        <taxon>Pseudomonadati</taxon>
        <taxon>Pseudomonadota</taxon>
        <taxon>Alphaproteobacteria</taxon>
        <taxon>Rhodobacterales</taxon>
        <taxon>Roseobacteraceae</taxon>
        <taxon>Citreimonas</taxon>
    </lineage>
</organism>
<keyword evidence="3" id="KW-1185">Reference proteome</keyword>
<feature type="domain" description="GAF" evidence="1">
    <location>
        <begin position="161"/>
        <end position="324"/>
    </location>
</feature>
<dbReference type="InterPro" id="IPR012349">
    <property type="entry name" value="Split_barrel_FMN-bd"/>
</dbReference>
<dbReference type="SMART" id="SM00065">
    <property type="entry name" value="GAF"/>
    <property type="match status" value="1"/>
</dbReference>
<evidence type="ECO:0000313" key="3">
    <source>
        <dbReference type="Proteomes" id="UP000199286"/>
    </source>
</evidence>
<dbReference type="InterPro" id="IPR029016">
    <property type="entry name" value="GAF-like_dom_sf"/>
</dbReference>